<dbReference type="InterPro" id="IPR042095">
    <property type="entry name" value="SUMF_sf"/>
</dbReference>
<sequence length="346" mass="36827">MVQKTYAIPAMGAGHFEMMGSIVASGAMRLDVPEGVLNIGGNGKGYVLPPLVDWDPTAVANQDGSLDSLTLGDDVYLYAVQGADGRAGLVASTNITVPGGYTSETSRKIGGFHYGRVRTIAQRYDTAITPATQIVPNSVWDLSHRPTCDPTGMVEVVPGRLWVDIYLNSEGSGTWPENIPVSRFGVQPIKDDIYSRSDFHLLVRNAGKRLPTVEEFLTYAEGAPQGNDGNNDLAWSATGNSGPTTTGAVAKAVSMFNVVDAAGNLWDWLDNHHDLGGTYNWTTSVVNVGKDSSIPRGQVYHAAWRCFVGGGNFGNGVRCGARCLYSHAHPWSASGSNGFRGACDAL</sequence>
<dbReference type="Gene3D" id="3.90.1580.10">
    <property type="entry name" value="paralog of FGE (formylglycine-generating enzyme)"/>
    <property type="match status" value="1"/>
</dbReference>
<dbReference type="InterPro" id="IPR054114">
    <property type="entry name" value="Mtd_2nd"/>
</dbReference>
<evidence type="ECO:0000259" key="1">
    <source>
        <dbReference type="Pfam" id="PF21916"/>
    </source>
</evidence>
<gene>
    <name evidence="2" type="ORF">SAMN04487956_11736</name>
</gene>
<dbReference type="Gene3D" id="2.80.20.10">
    <property type="entry name" value="Tail fiber receptor-binding protein"/>
    <property type="match status" value="1"/>
</dbReference>
<dbReference type="InterPro" id="IPR016187">
    <property type="entry name" value="CTDL_fold"/>
</dbReference>
<dbReference type="OrthoDB" id="9770334at2"/>
<evidence type="ECO:0000313" key="3">
    <source>
        <dbReference type="Proteomes" id="UP000199594"/>
    </source>
</evidence>
<dbReference type="SUPFAM" id="SSF56436">
    <property type="entry name" value="C-type lectin-like"/>
    <property type="match status" value="1"/>
</dbReference>
<evidence type="ECO:0000313" key="2">
    <source>
        <dbReference type="EMBL" id="SFT73629.1"/>
    </source>
</evidence>
<dbReference type="AlphaFoldDB" id="A0A1I7AFB2"/>
<proteinExistence type="predicted"/>
<reference evidence="2 3" key="1">
    <citation type="submission" date="2016-10" db="EMBL/GenBank/DDBJ databases">
        <authorList>
            <person name="de Groot N.N."/>
        </authorList>
    </citation>
    <scope>NUCLEOTIDE SEQUENCE [LARGE SCALE GENOMIC DNA]</scope>
    <source>
        <strain evidence="2 3">CGMCC 1.6493</strain>
    </source>
</reference>
<accession>A0A1I7AFB2</accession>
<dbReference type="RefSeq" id="WP_089849418.1">
    <property type="nucleotide sequence ID" value="NZ_FPAQ01000017.1"/>
</dbReference>
<dbReference type="EMBL" id="FPAQ01000017">
    <property type="protein sequence ID" value="SFT73629.1"/>
    <property type="molecule type" value="Genomic_DNA"/>
</dbReference>
<feature type="domain" description="Major tropism determinant second" evidence="1">
    <location>
        <begin position="59"/>
        <end position="141"/>
    </location>
</feature>
<dbReference type="Pfam" id="PF21916">
    <property type="entry name" value="mtd_2nd"/>
    <property type="match status" value="1"/>
</dbReference>
<protein>
    <recommendedName>
        <fullName evidence="1">Major tropism determinant second domain-containing protein</fullName>
    </recommendedName>
</protein>
<organism evidence="2 3">
    <name type="scientific">Halomonas saccharevitans</name>
    <dbReference type="NCBI Taxonomy" id="416872"/>
    <lineage>
        <taxon>Bacteria</taxon>
        <taxon>Pseudomonadati</taxon>
        <taxon>Pseudomonadota</taxon>
        <taxon>Gammaproteobacteria</taxon>
        <taxon>Oceanospirillales</taxon>
        <taxon>Halomonadaceae</taxon>
        <taxon>Halomonas</taxon>
    </lineage>
</organism>
<dbReference type="Proteomes" id="UP000199594">
    <property type="component" value="Unassembled WGS sequence"/>
</dbReference>
<name>A0A1I7AFB2_9GAMM</name>
<dbReference type="SUPFAM" id="SSF141658">
    <property type="entry name" value="Bacteriophage trimeric proteins domain"/>
    <property type="match status" value="1"/>
</dbReference>